<comment type="caution">
    <text evidence="18">The sequence shown here is derived from an EMBL/GenBank/DDBJ whole genome shotgun (WGS) entry which is preliminary data.</text>
</comment>
<dbReference type="InterPro" id="IPR054765">
    <property type="entry name" value="SLBB_dom"/>
</dbReference>
<dbReference type="Gene3D" id="3.10.560.10">
    <property type="entry name" value="Outer membrane lipoprotein wza domain like"/>
    <property type="match status" value="4"/>
</dbReference>
<evidence type="ECO:0000256" key="3">
    <source>
        <dbReference type="ARBA" id="ARBA00022448"/>
    </source>
</evidence>
<dbReference type="InterPro" id="IPR019554">
    <property type="entry name" value="Soluble_ligand-bd"/>
</dbReference>
<dbReference type="Pfam" id="PF22461">
    <property type="entry name" value="SLBB_2"/>
    <property type="match status" value="1"/>
</dbReference>
<evidence type="ECO:0000313" key="18">
    <source>
        <dbReference type="EMBL" id="MBC3933631.1"/>
    </source>
</evidence>
<feature type="domain" description="Polysaccharide export protein N-terminal" evidence="15">
    <location>
        <begin position="2"/>
        <end position="68"/>
    </location>
</feature>
<organism evidence="18 19">
    <name type="scientific">Undibacterium curvum</name>
    <dbReference type="NCBI Taxonomy" id="2762294"/>
    <lineage>
        <taxon>Bacteria</taxon>
        <taxon>Pseudomonadati</taxon>
        <taxon>Pseudomonadota</taxon>
        <taxon>Betaproteobacteria</taxon>
        <taxon>Burkholderiales</taxon>
        <taxon>Oxalobacteraceae</taxon>
        <taxon>Undibacterium</taxon>
    </lineage>
</organism>
<evidence type="ECO:0000313" key="19">
    <source>
        <dbReference type="Proteomes" id="UP000654304"/>
    </source>
</evidence>
<feature type="domain" description="Soluble ligand binding" evidence="16">
    <location>
        <begin position="385"/>
        <end position="419"/>
    </location>
</feature>
<evidence type="ECO:0000256" key="12">
    <source>
        <dbReference type="ARBA" id="ARBA00023139"/>
    </source>
</evidence>
<evidence type="ECO:0000256" key="4">
    <source>
        <dbReference type="ARBA" id="ARBA00022452"/>
    </source>
</evidence>
<dbReference type="EMBL" id="JACOGD010000014">
    <property type="protein sequence ID" value="MBC3933631.1"/>
    <property type="molecule type" value="Genomic_DNA"/>
</dbReference>
<evidence type="ECO:0000256" key="2">
    <source>
        <dbReference type="ARBA" id="ARBA00009450"/>
    </source>
</evidence>
<evidence type="ECO:0000256" key="11">
    <source>
        <dbReference type="ARBA" id="ARBA00023136"/>
    </source>
</evidence>
<evidence type="ECO:0000259" key="15">
    <source>
        <dbReference type="Pfam" id="PF02563"/>
    </source>
</evidence>
<keyword evidence="3" id="KW-0813">Transport</keyword>
<keyword evidence="14" id="KW-0449">Lipoprotein</keyword>
<keyword evidence="13" id="KW-0998">Cell outer membrane</keyword>
<keyword evidence="7" id="KW-0732">Signal</keyword>
<comment type="similarity">
    <text evidence="2">Belongs to the BexD/CtrA/VexA family.</text>
</comment>
<feature type="domain" description="Soluble ligand binding" evidence="16">
    <location>
        <begin position="161"/>
        <end position="207"/>
    </location>
</feature>
<dbReference type="Pfam" id="PF10531">
    <property type="entry name" value="SLBB"/>
    <property type="match status" value="2"/>
</dbReference>
<evidence type="ECO:0000256" key="1">
    <source>
        <dbReference type="ARBA" id="ARBA00004571"/>
    </source>
</evidence>
<dbReference type="Pfam" id="PF02563">
    <property type="entry name" value="Poly_export"/>
    <property type="match status" value="1"/>
</dbReference>
<keyword evidence="4" id="KW-1134">Transmembrane beta strand</keyword>
<evidence type="ECO:0000259" key="17">
    <source>
        <dbReference type="Pfam" id="PF22461"/>
    </source>
</evidence>
<keyword evidence="9" id="KW-0406">Ion transport</keyword>
<evidence type="ECO:0000256" key="10">
    <source>
        <dbReference type="ARBA" id="ARBA00023114"/>
    </source>
</evidence>
<evidence type="ECO:0000256" key="7">
    <source>
        <dbReference type="ARBA" id="ARBA00022729"/>
    </source>
</evidence>
<dbReference type="InterPro" id="IPR049712">
    <property type="entry name" value="Poly_export"/>
</dbReference>
<evidence type="ECO:0000256" key="9">
    <source>
        <dbReference type="ARBA" id="ARBA00023065"/>
    </source>
</evidence>
<keyword evidence="12" id="KW-0564">Palmitate</keyword>
<evidence type="ECO:0000256" key="8">
    <source>
        <dbReference type="ARBA" id="ARBA00023047"/>
    </source>
</evidence>
<keyword evidence="5" id="KW-0762">Sugar transport</keyword>
<keyword evidence="8" id="KW-0625">Polysaccharide transport</keyword>
<gene>
    <name evidence="18" type="ORF">H8K43_18270</name>
</gene>
<keyword evidence="10" id="KW-0626">Porin</keyword>
<dbReference type="PANTHER" id="PTHR33619">
    <property type="entry name" value="POLYSACCHARIDE EXPORT PROTEIN GFCE-RELATED"/>
    <property type="match status" value="1"/>
</dbReference>
<evidence type="ECO:0000256" key="13">
    <source>
        <dbReference type="ARBA" id="ARBA00023237"/>
    </source>
</evidence>
<keyword evidence="11" id="KW-0472">Membrane</keyword>
<name>A0ABR7A9Q4_9BURK</name>
<evidence type="ECO:0000256" key="6">
    <source>
        <dbReference type="ARBA" id="ARBA00022692"/>
    </source>
</evidence>
<proteinExistence type="inferred from homology"/>
<evidence type="ECO:0000259" key="16">
    <source>
        <dbReference type="Pfam" id="PF10531"/>
    </source>
</evidence>
<dbReference type="Proteomes" id="UP000654304">
    <property type="component" value="Unassembled WGS sequence"/>
</dbReference>
<accession>A0ABR7A9Q4</accession>
<dbReference type="Gene3D" id="3.30.1950.10">
    <property type="entry name" value="wza like domain"/>
    <property type="match status" value="1"/>
</dbReference>
<sequence length="640" mass="68775">MLGAGDELLIRAWGSLDVDYRAVVDRNGAISIPTIGNINLAGVKASDAEAVIRSSIAKLYRDVTVNVSFGRLRAITVYVVGQARKPGSYTVSGFSTLVTALLVSGGPNAAGSMRNVQVKRNGKVQGSLDLYAFIAKGDKSSDIKLQDGDTIFIPAAVGHIALTGKVNTPAIFELKTANESISSVLDLAGGMPVVADPRRAFLERLDPSKSQPRTVEEFALNGAGLAKTLKNGDLLTVTAITPDFANAVTLRGNVNQALRVPFKSGMRIRDLIPNRESLITRASVQRQNDILLQQTVDGQDEKKENASSLSARIGNLFDDVNWDYAVIERIDRATLNVSLIPFNLGRALDTANAEDNLQLQAGDAVTVFSQNDIRVPVAKRKVYARIEGEVNVPGVYQMAPGETLQSLVAKAGGATSNAYLFGTEFYRDKVRAEQQVNLEKTVRRLESQLRTESAKAAANQSGADAQLAALKVKSEQESGMQALARMRELKATGRVSLDLSASDENTDKLPQLKLENGDQLIIPSRPDFVHIFGAVNQESSVIWRKGTTVEKYLANAGVTSEADLEGIFVLRANGTVLSSTGRGWFSSVSSAEVMPGDSIVVPERLNKETAYKSVINGLKDWAQILSGFGISAAAIKSLRQ</sequence>
<evidence type="ECO:0000256" key="14">
    <source>
        <dbReference type="ARBA" id="ARBA00023288"/>
    </source>
</evidence>
<feature type="domain" description="SLBB" evidence="17">
    <location>
        <begin position="77"/>
        <end position="153"/>
    </location>
</feature>
<evidence type="ECO:0000256" key="5">
    <source>
        <dbReference type="ARBA" id="ARBA00022597"/>
    </source>
</evidence>
<comment type="subcellular location">
    <subcellularLocation>
        <location evidence="1">Cell outer membrane</location>
        <topology evidence="1">Multi-pass membrane protein</topology>
    </subcellularLocation>
</comment>
<keyword evidence="19" id="KW-1185">Reference proteome</keyword>
<protein>
    <submittedName>
        <fullName evidence="18">SLBB domain-containing protein</fullName>
    </submittedName>
</protein>
<dbReference type="InterPro" id="IPR003715">
    <property type="entry name" value="Poly_export_N"/>
</dbReference>
<keyword evidence="6" id="KW-0812">Transmembrane</keyword>
<reference evidence="18 19" key="1">
    <citation type="submission" date="2020-08" db="EMBL/GenBank/DDBJ databases">
        <title>Novel species isolated from subtropical streams in China.</title>
        <authorList>
            <person name="Lu H."/>
        </authorList>
    </citation>
    <scope>NUCLEOTIDE SEQUENCE [LARGE SCALE GENOMIC DNA]</scope>
    <source>
        <strain evidence="18 19">CY22W</strain>
    </source>
</reference>
<dbReference type="PANTHER" id="PTHR33619:SF3">
    <property type="entry name" value="POLYSACCHARIDE EXPORT PROTEIN GFCE-RELATED"/>
    <property type="match status" value="1"/>
</dbReference>